<name>E0USC4_SULAO</name>
<protein>
    <recommendedName>
        <fullName evidence="5">DUF695 domain-containing protein</fullName>
    </recommendedName>
</protein>
<evidence type="ECO:0000313" key="4">
    <source>
        <dbReference type="Proteomes" id="UP000007803"/>
    </source>
</evidence>
<dbReference type="Gene3D" id="3.30.70.970">
    <property type="entry name" value="RraB-like"/>
    <property type="match status" value="1"/>
</dbReference>
<dbReference type="Pfam" id="PF05117">
    <property type="entry name" value="DUF695"/>
    <property type="match status" value="1"/>
</dbReference>
<dbReference type="KEGG" id="sua:Saut_1038"/>
<dbReference type="InterPro" id="IPR016097">
    <property type="entry name" value="DUF695"/>
</dbReference>
<dbReference type="EMBL" id="CP002205">
    <property type="protein sequence ID" value="ADN09087.1"/>
    <property type="molecule type" value="Genomic_DNA"/>
</dbReference>
<gene>
    <name evidence="3" type="ordered locus">Saut_1038</name>
</gene>
<dbReference type="eggNOG" id="COG3076">
    <property type="taxonomic scope" value="Bacteria"/>
</dbReference>
<reference evidence="4" key="1">
    <citation type="journal article" date="2010" name="Stand. Genomic Sci.">
        <title>Complete genome sequence of Sulfurimonas autotrophica type strain (OK10).</title>
        <authorList>
            <person name="Sikorski J."/>
            <person name="Munk C."/>
            <person name="Lapidus A."/>
            <person name="Djao O."/>
            <person name="Lucas S."/>
            <person name="Glavina Del Rio T."/>
            <person name="Nolan M."/>
            <person name="Tice H."/>
            <person name="Han C."/>
            <person name="Cheng J."/>
            <person name="Tapia R."/>
            <person name="Goodwin L."/>
            <person name="Pitluck S."/>
            <person name="Liolios K."/>
            <person name="Ivanova N."/>
            <person name="Mavromatis K."/>
            <person name="Mikhailova N."/>
            <person name="Pati A."/>
            <person name="Sims D."/>
            <person name="Meincke L."/>
            <person name="Brettin T."/>
            <person name="Detter J."/>
            <person name="Chen A."/>
            <person name="Palaniappan K."/>
            <person name="Land M."/>
            <person name="Hauser L."/>
            <person name="Chang Y."/>
            <person name="Jeffries C."/>
            <person name="Rohde M."/>
            <person name="Lang E."/>
            <person name="Spring S."/>
            <person name="Goker M."/>
            <person name="Woyke T."/>
            <person name="Bristow J."/>
            <person name="Eisen J."/>
            <person name="Markowitz V."/>
            <person name="Hugenholtz P."/>
            <person name="Kyrpides N."/>
            <person name="Klenk H."/>
        </authorList>
    </citation>
    <scope>NUCLEOTIDE SEQUENCE [LARGE SCALE GENOMIC DNA]</scope>
    <source>
        <strain evidence="4">ATCC BAA-671 / DSM 16294 / JCM 11897 / OK10</strain>
    </source>
</reference>
<feature type="domain" description="DUF695" evidence="1">
    <location>
        <begin position="23"/>
        <end position="121"/>
    </location>
</feature>
<dbReference type="HOGENOM" id="CLU_076591_1_0_7"/>
<evidence type="ECO:0000259" key="2">
    <source>
        <dbReference type="Pfam" id="PF06877"/>
    </source>
</evidence>
<dbReference type="InterPro" id="IPR009671">
    <property type="entry name" value="RraB_dom"/>
</dbReference>
<feature type="domain" description="Regulator of ribonuclease activity B" evidence="2">
    <location>
        <begin position="135"/>
        <end position="232"/>
    </location>
</feature>
<dbReference type="OrthoDB" id="5333818at2"/>
<organism evidence="3 4">
    <name type="scientific">Sulfurimonas autotrophica (strain ATCC BAA-671 / DSM 16294 / JCM 11897 / OK10)</name>
    <dbReference type="NCBI Taxonomy" id="563040"/>
    <lineage>
        <taxon>Bacteria</taxon>
        <taxon>Pseudomonadati</taxon>
        <taxon>Campylobacterota</taxon>
        <taxon>Epsilonproteobacteria</taxon>
        <taxon>Campylobacterales</taxon>
        <taxon>Sulfurimonadaceae</taxon>
        <taxon>Sulfurimonas</taxon>
    </lineage>
</organism>
<evidence type="ECO:0000259" key="1">
    <source>
        <dbReference type="Pfam" id="PF05117"/>
    </source>
</evidence>
<dbReference type="InterPro" id="IPR036701">
    <property type="entry name" value="RraB-like_sf"/>
</dbReference>
<proteinExistence type="predicted"/>
<dbReference type="STRING" id="563040.Saut_1038"/>
<dbReference type="Pfam" id="PF06877">
    <property type="entry name" value="RraB"/>
    <property type="match status" value="1"/>
</dbReference>
<accession>E0USC4</accession>
<evidence type="ECO:0000313" key="3">
    <source>
        <dbReference type="EMBL" id="ADN09087.1"/>
    </source>
</evidence>
<keyword evidence="4" id="KW-1185">Reference proteome</keyword>
<sequence length="240" mass="27891">MREIFIRDEDGSKVYIEVDLNAYAYSNKYGWLLSVFIKFDALDESVEGFEEFLDAKESLIITLEHEEKAKYVGSRVVDGWSELYFYAADSKGLDFVVKSILQPANYVYESNVVRDSKWDFHYRNLAPTELELCHIQSEKIIFLLQEEGDNLEIPRTVEHYVSFTTPTQKNRFINSLELEGFSFKDEISSDEFEHGVALVKTHAVTSEEIQKVVNELFEVIKKEQGYYEGWSTLLAQDENV</sequence>
<evidence type="ECO:0008006" key="5">
    <source>
        <dbReference type="Google" id="ProtNLM"/>
    </source>
</evidence>
<dbReference type="SUPFAM" id="SSF89946">
    <property type="entry name" value="Hypothetical protein VC0424"/>
    <property type="match status" value="1"/>
</dbReference>
<dbReference type="RefSeq" id="WP_013326843.1">
    <property type="nucleotide sequence ID" value="NC_014506.1"/>
</dbReference>
<dbReference type="AlphaFoldDB" id="E0USC4"/>
<dbReference type="Proteomes" id="UP000007803">
    <property type="component" value="Chromosome"/>
</dbReference>